<feature type="transmembrane region" description="Helical" evidence="7">
    <location>
        <begin position="157"/>
        <end position="179"/>
    </location>
</feature>
<evidence type="ECO:0000256" key="2">
    <source>
        <dbReference type="ARBA" id="ARBA00022692"/>
    </source>
</evidence>
<feature type="transmembrane region" description="Helical" evidence="7">
    <location>
        <begin position="247"/>
        <end position="268"/>
    </location>
</feature>
<protein>
    <submittedName>
        <fullName evidence="9">MFS transporter</fullName>
    </submittedName>
</protein>
<evidence type="ECO:0000256" key="6">
    <source>
        <dbReference type="SAM" id="MobiDB-lite"/>
    </source>
</evidence>
<evidence type="ECO:0000256" key="3">
    <source>
        <dbReference type="ARBA" id="ARBA00022989"/>
    </source>
</evidence>
<dbReference type="Gene3D" id="1.20.1250.20">
    <property type="entry name" value="MFS general substrate transporter like domains"/>
    <property type="match status" value="1"/>
</dbReference>
<feature type="compositionally biased region" description="Polar residues" evidence="6">
    <location>
        <begin position="1"/>
        <end position="18"/>
    </location>
</feature>
<dbReference type="PANTHER" id="PTHR42718:SF49">
    <property type="entry name" value="EXPORT PROTEIN"/>
    <property type="match status" value="1"/>
</dbReference>
<keyword evidence="5" id="KW-0046">Antibiotic resistance</keyword>
<dbReference type="InterPro" id="IPR036259">
    <property type="entry name" value="MFS_trans_sf"/>
</dbReference>
<feature type="transmembrane region" description="Helical" evidence="7">
    <location>
        <begin position="100"/>
        <end position="122"/>
    </location>
</feature>
<feature type="transmembrane region" description="Helical" evidence="7">
    <location>
        <begin position="288"/>
        <end position="309"/>
    </location>
</feature>
<organism evidence="9 10">
    <name type="scientific">Streptomyces coelicoflavus</name>
    <dbReference type="NCBI Taxonomy" id="285562"/>
    <lineage>
        <taxon>Bacteria</taxon>
        <taxon>Bacillati</taxon>
        <taxon>Actinomycetota</taxon>
        <taxon>Actinomycetes</taxon>
        <taxon>Kitasatosporales</taxon>
        <taxon>Streptomycetaceae</taxon>
        <taxon>Streptomyces</taxon>
    </lineage>
</organism>
<feature type="transmembrane region" description="Helical" evidence="7">
    <location>
        <begin position="321"/>
        <end position="343"/>
    </location>
</feature>
<feature type="transmembrane region" description="Helical" evidence="7">
    <location>
        <begin position="218"/>
        <end position="241"/>
    </location>
</feature>
<keyword evidence="10" id="KW-1185">Reference proteome</keyword>
<sequence length="529" mass="54247">MSSLTDATSDSPTGSTGVVTDVPQTKGPRQTLTLVAVLLAVFVVPTSISGTGVALPSIATDLHAGPGPVQWVANAFNVAFACFTLVWGSVADIIGRVKAFALGAAVYTVASIGSVFAANIHLLDVARAFAGLGGAAIFACGSAILSTVFSGPARAKAFALFGTVAGIGISAGPSIAGALVQSVGWRWVFVLHAVALAVVLALVPVISRNVQEERRKGARIDVPGSVVFVVAMFLLTCGIVQGSQWGWGSAGVLGLFAGSIVSLVVFTAVEKRREQPMLDLALLANRRFLALCLVPIAGSFGFVTMLTYLPSYLTAAGGHGTGTAGLIMILLTAPMLICPLLAAKLVSRGIPAMRIIYVSIVCLVVGDLGLLLFTPDVSVLVVALPMLVTGAGMALAAGLVDGEALEMVAPEQAGMAAGFLNTLRLGSEAIAVAVYASLLATTVSSKIDEGIQAYPYDGSTARLAGDVSVGDISGQTAQVPADRQSGFTDFLVDTYDSAFHQVLWILAAVCLVLLVVIAAMLRRPHARQA</sequence>
<reference evidence="9 10" key="1">
    <citation type="submission" date="2020-01" db="EMBL/GenBank/DDBJ databases">
        <title>Insect and environment-associated Actinomycetes.</title>
        <authorList>
            <person name="Currrie C."/>
            <person name="Chevrette M."/>
            <person name="Carlson C."/>
            <person name="Stubbendieck R."/>
            <person name="Wendt-Pienkowski E."/>
        </authorList>
    </citation>
    <scope>NUCLEOTIDE SEQUENCE [LARGE SCALE GENOMIC DNA]</scope>
    <source>
        <strain evidence="9 10">SID14172</strain>
    </source>
</reference>
<dbReference type="InterPro" id="IPR011701">
    <property type="entry name" value="MFS"/>
</dbReference>
<evidence type="ECO:0000256" key="7">
    <source>
        <dbReference type="SAM" id="Phobius"/>
    </source>
</evidence>
<dbReference type="PANTHER" id="PTHR42718">
    <property type="entry name" value="MAJOR FACILITATOR SUPERFAMILY MULTIDRUG TRANSPORTER MFSC"/>
    <property type="match status" value="1"/>
</dbReference>
<dbReference type="Pfam" id="PF07690">
    <property type="entry name" value="MFS_1"/>
    <property type="match status" value="1"/>
</dbReference>
<evidence type="ECO:0000313" key="9">
    <source>
        <dbReference type="EMBL" id="NEB19261.1"/>
    </source>
</evidence>
<feature type="domain" description="Major facilitator superfamily (MFS) profile" evidence="8">
    <location>
        <begin position="33"/>
        <end position="525"/>
    </location>
</feature>
<evidence type="ECO:0000313" key="10">
    <source>
        <dbReference type="Proteomes" id="UP000469545"/>
    </source>
</evidence>
<feature type="region of interest" description="Disordered" evidence="6">
    <location>
        <begin position="1"/>
        <end position="24"/>
    </location>
</feature>
<keyword evidence="3 7" id="KW-1133">Transmembrane helix</keyword>
<feature type="transmembrane region" description="Helical" evidence="7">
    <location>
        <begin position="379"/>
        <end position="400"/>
    </location>
</feature>
<feature type="transmembrane region" description="Helical" evidence="7">
    <location>
        <begin position="34"/>
        <end position="59"/>
    </location>
</feature>
<feature type="transmembrane region" description="Helical" evidence="7">
    <location>
        <begin position="185"/>
        <end position="206"/>
    </location>
</feature>
<comment type="subcellular location">
    <subcellularLocation>
        <location evidence="1">Cell membrane</location>
        <topology evidence="1">Multi-pass membrane protein</topology>
    </subcellularLocation>
</comment>
<keyword evidence="4 7" id="KW-0472">Membrane</keyword>
<dbReference type="GO" id="GO:0005886">
    <property type="term" value="C:plasma membrane"/>
    <property type="evidence" value="ECO:0007669"/>
    <property type="project" value="UniProtKB-SubCell"/>
</dbReference>
<keyword evidence="2 7" id="KW-0812">Transmembrane</keyword>
<dbReference type="Proteomes" id="UP000469545">
    <property type="component" value="Unassembled WGS sequence"/>
</dbReference>
<feature type="transmembrane region" description="Helical" evidence="7">
    <location>
        <begin position="71"/>
        <end position="88"/>
    </location>
</feature>
<feature type="transmembrane region" description="Helical" evidence="7">
    <location>
        <begin position="128"/>
        <end position="150"/>
    </location>
</feature>
<dbReference type="EMBL" id="JAAGMB010000501">
    <property type="protein sequence ID" value="NEB19261.1"/>
    <property type="molecule type" value="Genomic_DNA"/>
</dbReference>
<feature type="transmembrane region" description="Helical" evidence="7">
    <location>
        <begin position="421"/>
        <end position="440"/>
    </location>
</feature>
<dbReference type="Gene3D" id="1.20.1720.10">
    <property type="entry name" value="Multidrug resistance protein D"/>
    <property type="match status" value="1"/>
</dbReference>
<accession>A0A6N9UN20</accession>
<feature type="transmembrane region" description="Helical" evidence="7">
    <location>
        <begin position="502"/>
        <end position="521"/>
    </location>
</feature>
<dbReference type="InterPro" id="IPR020846">
    <property type="entry name" value="MFS_dom"/>
</dbReference>
<evidence type="ECO:0000256" key="4">
    <source>
        <dbReference type="ARBA" id="ARBA00023136"/>
    </source>
</evidence>
<gene>
    <name evidence="9" type="ORF">G3I46_22620</name>
</gene>
<evidence type="ECO:0000256" key="1">
    <source>
        <dbReference type="ARBA" id="ARBA00004651"/>
    </source>
</evidence>
<feature type="transmembrane region" description="Helical" evidence="7">
    <location>
        <begin position="355"/>
        <end position="373"/>
    </location>
</feature>
<dbReference type="PROSITE" id="PS50850">
    <property type="entry name" value="MFS"/>
    <property type="match status" value="1"/>
</dbReference>
<evidence type="ECO:0000256" key="5">
    <source>
        <dbReference type="ARBA" id="ARBA00023251"/>
    </source>
</evidence>
<dbReference type="SUPFAM" id="SSF103473">
    <property type="entry name" value="MFS general substrate transporter"/>
    <property type="match status" value="1"/>
</dbReference>
<evidence type="ECO:0000259" key="8">
    <source>
        <dbReference type="PROSITE" id="PS50850"/>
    </source>
</evidence>
<dbReference type="GO" id="GO:0046677">
    <property type="term" value="P:response to antibiotic"/>
    <property type="evidence" value="ECO:0007669"/>
    <property type="project" value="UniProtKB-KW"/>
</dbReference>
<dbReference type="GO" id="GO:0022857">
    <property type="term" value="F:transmembrane transporter activity"/>
    <property type="evidence" value="ECO:0007669"/>
    <property type="project" value="InterPro"/>
</dbReference>
<dbReference type="AlphaFoldDB" id="A0A6N9UN20"/>
<comment type="caution">
    <text evidence="9">The sequence shown here is derived from an EMBL/GenBank/DDBJ whole genome shotgun (WGS) entry which is preliminary data.</text>
</comment>
<name>A0A6N9UN20_9ACTN</name>
<proteinExistence type="predicted"/>
<dbReference type="CDD" id="cd17321">
    <property type="entry name" value="MFS_MMR_MDR_like"/>
    <property type="match status" value="1"/>
</dbReference>
<dbReference type="RefSeq" id="WP_164141546.1">
    <property type="nucleotide sequence ID" value="NZ_JAAGMB010000501.1"/>
</dbReference>